<dbReference type="AlphaFoldDB" id="A0A5E4R0E9"/>
<evidence type="ECO:0000313" key="4">
    <source>
        <dbReference type="Proteomes" id="UP000324832"/>
    </source>
</evidence>
<name>A0A5E4R0E9_9NEOP</name>
<sequence length="1084" mass="123453">MTSLDSMFLFEIELEGFRFYEDVGNLLLKAEFADLFEMYLNNPNNSKVKKLQQKRITKVRSKSIALCKKEKSHTEQAIYVTTDPQLLMNKMMMNNLRFSVWLKKQHEVLGAAEIPWNETCFEYLSTIINNVKISPSTNFGGIHSIISKSSPKVLGMVQLNIRISYCANSLCTLVELSQKRQMNSKKGLSKDTKNDRKFGKIKTLYGGKPKIYSRGAKPKNKMDATRNDLDVDKRDWKLNNDPNCSDSVQPIEVDDDVSIKIAKSLSYLPKNTATEFKPLQYIFGDPDRQFGSKVYCVNFFTVNSTSDPMSAKSSKEYISESSHQKYNVKLCDSKCQVMKNRNASAPPSSCSLGLRELDGSTINVDKCKSVVCEDREHRKLPPPPDDRIMVDLKNLEIECCDDINAKIEEVVGGVKAKMQIGEDPCFCTCECTFGFVKKTTYCKTCGGYEILGEDVNGKERHEKFPCPYYHKGMYKHKTKSISNSGSDSKRKGDDNISLKLASNQKAITSDKKSVESEKDTKKIKVHKDDRFKFNYGYKAPQIGHSKCALPCTGKLGNVPKHMGWLWTAEDIPGMKFRPMWKPGGTNKRVVRLLKIAKNPEVAISKKRKKDSTKKRPLKRPLLVVHKKDGEFTVTMETMKQYSKPRAINQNPYEDKPVVTYTIGRTEEENRERRKKKERKQRRLEREQRAFIQSTFKDMCNEICLKTYQQALGILPDTEDPQCTCYPALPTAERTNLDISCSCSEEKISIGSDTDSDEWFLEFTPPNATFYPNYKTKKIFKNESGTQYTYLDYRVKLLDAYGNPVPRFFKGPDGKEQCSDLGGFWSPDHKWLEINVDGIIAPDGRWAPNSFIGPNGEHVEAEGGKFQTIANKWLVVGIDGYVDSQGRWKFYSKPRGIPSQKKITSKKQVTSVQRVEKFVNKSDTSWSCFGEVSLKYLSELGIIGHSHDKRLLLSSLKDMLAQGENVKIPQPSSVYRLPASKRGKGRHAASKSAQRLYEERTKCNHPVPSDKGIVAVDDRGRKTYFRLKDHRNKRPSNRLKTLAKQGISLSSFHIPCFHSFINSEAMKQQQRDRLIALGRDIATQI</sequence>
<dbReference type="Proteomes" id="UP000324832">
    <property type="component" value="Unassembled WGS sequence"/>
</dbReference>
<feature type="domain" description="DUF4776" evidence="2">
    <location>
        <begin position="485"/>
        <end position="658"/>
    </location>
</feature>
<dbReference type="Pfam" id="PF16003">
    <property type="entry name" value="DUF4776"/>
    <property type="match status" value="1"/>
</dbReference>
<accession>A0A5E4R0E9</accession>
<organism evidence="3 4">
    <name type="scientific">Leptidea sinapis</name>
    <dbReference type="NCBI Taxonomy" id="189913"/>
    <lineage>
        <taxon>Eukaryota</taxon>
        <taxon>Metazoa</taxon>
        <taxon>Ecdysozoa</taxon>
        <taxon>Arthropoda</taxon>
        <taxon>Hexapoda</taxon>
        <taxon>Insecta</taxon>
        <taxon>Pterygota</taxon>
        <taxon>Neoptera</taxon>
        <taxon>Endopterygota</taxon>
        <taxon>Lepidoptera</taxon>
        <taxon>Glossata</taxon>
        <taxon>Ditrysia</taxon>
        <taxon>Papilionoidea</taxon>
        <taxon>Pieridae</taxon>
        <taxon>Dismorphiinae</taxon>
        <taxon>Leptidea</taxon>
    </lineage>
</organism>
<keyword evidence="4" id="KW-1185">Reference proteome</keyword>
<proteinExistence type="predicted"/>
<dbReference type="InterPro" id="IPR031949">
    <property type="entry name" value="DUF4776"/>
</dbReference>
<evidence type="ECO:0000259" key="2">
    <source>
        <dbReference type="Pfam" id="PF16003"/>
    </source>
</evidence>
<feature type="compositionally biased region" description="Basic residues" evidence="1">
    <location>
        <begin position="672"/>
        <end position="682"/>
    </location>
</feature>
<evidence type="ECO:0000313" key="3">
    <source>
        <dbReference type="EMBL" id="VVD02643.1"/>
    </source>
</evidence>
<feature type="region of interest" description="Disordered" evidence="1">
    <location>
        <begin position="663"/>
        <end position="684"/>
    </location>
</feature>
<dbReference type="Pfam" id="PF14924">
    <property type="entry name" value="MAP10_N"/>
    <property type="match status" value="1"/>
</dbReference>
<dbReference type="EMBL" id="FZQP02006210">
    <property type="protein sequence ID" value="VVD02643.1"/>
    <property type="molecule type" value="Genomic_DNA"/>
</dbReference>
<protein>
    <recommendedName>
        <fullName evidence="2">DUF4776 domain-containing protein</fullName>
    </recommendedName>
</protein>
<evidence type="ECO:0000256" key="1">
    <source>
        <dbReference type="SAM" id="MobiDB-lite"/>
    </source>
</evidence>
<gene>
    <name evidence="3" type="ORF">LSINAPIS_LOCUS12810</name>
</gene>
<reference evidence="3 4" key="1">
    <citation type="submission" date="2017-07" db="EMBL/GenBank/DDBJ databases">
        <authorList>
            <person name="Talla V."/>
            <person name="Backstrom N."/>
        </authorList>
    </citation>
    <scope>NUCLEOTIDE SEQUENCE [LARGE SCALE GENOMIC DNA]</scope>
</reference>